<dbReference type="EMBL" id="JAGPXD010000001">
    <property type="protein sequence ID" value="KAH7375676.1"/>
    <property type="molecule type" value="Genomic_DNA"/>
</dbReference>
<organism evidence="1 2">
    <name type="scientific">Plectosphaerella cucumerina</name>
    <dbReference type="NCBI Taxonomy" id="40658"/>
    <lineage>
        <taxon>Eukaryota</taxon>
        <taxon>Fungi</taxon>
        <taxon>Dikarya</taxon>
        <taxon>Ascomycota</taxon>
        <taxon>Pezizomycotina</taxon>
        <taxon>Sordariomycetes</taxon>
        <taxon>Hypocreomycetidae</taxon>
        <taxon>Glomerellales</taxon>
        <taxon>Plectosphaerellaceae</taxon>
        <taxon>Plectosphaerella</taxon>
    </lineage>
</organism>
<keyword evidence="2" id="KW-1185">Reference proteome</keyword>
<dbReference type="AlphaFoldDB" id="A0A8K0X891"/>
<comment type="caution">
    <text evidence="1">The sequence shown here is derived from an EMBL/GenBank/DDBJ whole genome shotgun (WGS) entry which is preliminary data.</text>
</comment>
<name>A0A8K0X891_9PEZI</name>
<protein>
    <submittedName>
        <fullName evidence="1">Uncharacterized protein</fullName>
    </submittedName>
</protein>
<gene>
    <name evidence="1" type="ORF">B0T11DRAFT_11763</name>
</gene>
<sequence length="157" mass="17145">MLARRAVEKSFFMPQARPSAPPPPSCSWRIASPRVWRLARSRSIGGKGPLAPPPPPVPHSRPFWLRRPAALNLLMPSLADAAAGWLTKGGHMPILTICPSSLSPAVTRPPRRIGRGRLPLWEVANVACPPAIRVSEMFSSRQMAPLSDLLDIISRVN</sequence>
<accession>A0A8K0X891</accession>
<reference evidence="1" key="1">
    <citation type="journal article" date="2021" name="Nat. Commun.">
        <title>Genetic determinants of endophytism in the Arabidopsis root mycobiome.</title>
        <authorList>
            <person name="Mesny F."/>
            <person name="Miyauchi S."/>
            <person name="Thiergart T."/>
            <person name="Pickel B."/>
            <person name="Atanasova L."/>
            <person name="Karlsson M."/>
            <person name="Huettel B."/>
            <person name="Barry K.W."/>
            <person name="Haridas S."/>
            <person name="Chen C."/>
            <person name="Bauer D."/>
            <person name="Andreopoulos W."/>
            <person name="Pangilinan J."/>
            <person name="LaButti K."/>
            <person name="Riley R."/>
            <person name="Lipzen A."/>
            <person name="Clum A."/>
            <person name="Drula E."/>
            <person name="Henrissat B."/>
            <person name="Kohler A."/>
            <person name="Grigoriev I.V."/>
            <person name="Martin F.M."/>
            <person name="Hacquard S."/>
        </authorList>
    </citation>
    <scope>NUCLEOTIDE SEQUENCE</scope>
    <source>
        <strain evidence="1">MPI-CAGE-AT-0016</strain>
    </source>
</reference>
<evidence type="ECO:0000313" key="1">
    <source>
        <dbReference type="EMBL" id="KAH7375676.1"/>
    </source>
</evidence>
<dbReference type="Proteomes" id="UP000813385">
    <property type="component" value="Unassembled WGS sequence"/>
</dbReference>
<proteinExistence type="predicted"/>
<evidence type="ECO:0000313" key="2">
    <source>
        <dbReference type="Proteomes" id="UP000813385"/>
    </source>
</evidence>